<evidence type="ECO:0000313" key="1">
    <source>
        <dbReference type="EMBL" id="MBO0349871.1"/>
    </source>
</evidence>
<organism evidence="1 2">
    <name type="scientific">Phormidium pseudopriestleyi FRX01</name>
    <dbReference type="NCBI Taxonomy" id="1759528"/>
    <lineage>
        <taxon>Bacteria</taxon>
        <taxon>Bacillati</taxon>
        <taxon>Cyanobacteriota</taxon>
        <taxon>Cyanophyceae</taxon>
        <taxon>Oscillatoriophycideae</taxon>
        <taxon>Oscillatoriales</taxon>
        <taxon>Oscillatoriaceae</taxon>
        <taxon>Phormidium</taxon>
    </lineage>
</organism>
<proteinExistence type="predicted"/>
<dbReference type="EMBL" id="JAFLQW010000329">
    <property type="protein sequence ID" value="MBO0349871.1"/>
    <property type="molecule type" value="Genomic_DNA"/>
</dbReference>
<dbReference type="Proteomes" id="UP000664844">
    <property type="component" value="Unassembled WGS sequence"/>
</dbReference>
<keyword evidence="2" id="KW-1185">Reference proteome</keyword>
<dbReference type="RefSeq" id="WP_207088376.1">
    <property type="nucleotide sequence ID" value="NZ_JAFLQW010000329.1"/>
</dbReference>
<name>A0ABS3FTE3_9CYAN</name>
<comment type="caution">
    <text evidence="1">The sequence shown here is derived from an EMBL/GenBank/DDBJ whole genome shotgun (WGS) entry which is preliminary data.</text>
</comment>
<sequence length="54" mass="6037">MGSPVMWRSPELRTLSGDHACMEASPTSFYAQARSRLRVDPTLTRTLPRSGDRS</sequence>
<accession>A0ABS3FTE3</accession>
<evidence type="ECO:0000313" key="2">
    <source>
        <dbReference type="Proteomes" id="UP000664844"/>
    </source>
</evidence>
<gene>
    <name evidence="1" type="ORF">J0895_12255</name>
</gene>
<reference evidence="1 2" key="1">
    <citation type="submission" date="2021-03" db="EMBL/GenBank/DDBJ databases">
        <title>Metabolic Capacity of the Antarctic Cyanobacterium Phormidium pseudopriestleyi that Sustains Oxygenic Photosynthesis in the Presence of Hydrogen Sulfide.</title>
        <authorList>
            <person name="Lumian J.E."/>
            <person name="Jungblut A.D."/>
            <person name="Dillon M.L."/>
            <person name="Hawes I."/>
            <person name="Doran P.T."/>
            <person name="Mackey T.J."/>
            <person name="Dick G.J."/>
            <person name="Grettenberger C.L."/>
            <person name="Sumner D.Y."/>
        </authorList>
    </citation>
    <scope>NUCLEOTIDE SEQUENCE [LARGE SCALE GENOMIC DNA]</scope>
    <source>
        <strain evidence="1 2">FRX01</strain>
    </source>
</reference>
<protein>
    <submittedName>
        <fullName evidence="1">Uncharacterized protein</fullName>
    </submittedName>
</protein>